<dbReference type="EMBL" id="SZQL01000034">
    <property type="protein sequence ID" value="TKK64408.1"/>
    <property type="molecule type" value="Genomic_DNA"/>
</dbReference>
<dbReference type="OrthoDB" id="5870696at2"/>
<dbReference type="NCBIfam" id="TIGR00021">
    <property type="entry name" value="rpiA"/>
    <property type="match status" value="1"/>
</dbReference>
<dbReference type="SUPFAM" id="SSF100950">
    <property type="entry name" value="NagB/RpiA/CoA transferase-like"/>
    <property type="match status" value="1"/>
</dbReference>
<dbReference type="RefSeq" id="WP_137264082.1">
    <property type="nucleotide sequence ID" value="NZ_SZQL01000034.1"/>
</dbReference>
<feature type="binding site" evidence="3">
    <location>
        <begin position="97"/>
        <end position="100"/>
    </location>
    <ligand>
        <name>substrate</name>
    </ligand>
</feature>
<dbReference type="InterPro" id="IPR020672">
    <property type="entry name" value="Ribose5P_isomerase_typA_subgr"/>
</dbReference>
<dbReference type="GO" id="GO:0005829">
    <property type="term" value="C:cytosol"/>
    <property type="evidence" value="ECO:0007669"/>
    <property type="project" value="TreeGrafter"/>
</dbReference>
<feature type="binding site" evidence="3">
    <location>
        <begin position="84"/>
        <end position="87"/>
    </location>
    <ligand>
        <name>substrate</name>
    </ligand>
</feature>
<dbReference type="SUPFAM" id="SSF75445">
    <property type="entry name" value="D-ribose-5-phosphate isomerase (RpiA), lid domain"/>
    <property type="match status" value="1"/>
</dbReference>
<dbReference type="AlphaFoldDB" id="A0A4U3KQ85"/>
<dbReference type="GO" id="GO:0004751">
    <property type="term" value="F:ribose-5-phosphate isomerase activity"/>
    <property type="evidence" value="ECO:0007669"/>
    <property type="project" value="UniProtKB-UniRule"/>
</dbReference>
<keyword evidence="5" id="KW-1185">Reference proteome</keyword>
<dbReference type="InterPro" id="IPR004788">
    <property type="entry name" value="Ribose5P_isomerase_type_A"/>
</dbReference>
<gene>
    <name evidence="3 4" type="primary">rpiA</name>
    <name evidence="4" type="ORF">FC093_22540</name>
</gene>
<dbReference type="PANTHER" id="PTHR11934">
    <property type="entry name" value="RIBOSE-5-PHOSPHATE ISOMERASE"/>
    <property type="match status" value="1"/>
</dbReference>
<keyword evidence="2 3" id="KW-0413">Isomerase</keyword>
<reference evidence="4 5" key="1">
    <citation type="submission" date="2019-05" db="EMBL/GenBank/DDBJ databases">
        <title>Panacibacter sp. strain 17mud1-8 Genome sequencing and assembly.</title>
        <authorList>
            <person name="Chhetri G."/>
        </authorList>
    </citation>
    <scope>NUCLEOTIDE SEQUENCE [LARGE SCALE GENOMIC DNA]</scope>
    <source>
        <strain evidence="4 5">17mud1-8</strain>
    </source>
</reference>
<evidence type="ECO:0000313" key="4">
    <source>
        <dbReference type="EMBL" id="TKK64408.1"/>
    </source>
</evidence>
<dbReference type="PANTHER" id="PTHR11934:SF0">
    <property type="entry name" value="RIBOSE-5-PHOSPHATE ISOMERASE"/>
    <property type="match status" value="1"/>
</dbReference>
<dbReference type="FunFam" id="3.40.50.1360:FF:000001">
    <property type="entry name" value="Ribose-5-phosphate isomerase A"/>
    <property type="match status" value="1"/>
</dbReference>
<dbReference type="GO" id="GO:0006014">
    <property type="term" value="P:D-ribose metabolic process"/>
    <property type="evidence" value="ECO:0007669"/>
    <property type="project" value="TreeGrafter"/>
</dbReference>
<dbReference type="EC" id="5.3.1.6" evidence="3"/>
<name>A0A4U3KQ85_9BACT</name>
<dbReference type="HAMAP" id="MF_00170">
    <property type="entry name" value="Rib_5P_isom_A"/>
    <property type="match status" value="1"/>
</dbReference>
<evidence type="ECO:0000313" key="5">
    <source>
        <dbReference type="Proteomes" id="UP000305848"/>
    </source>
</evidence>
<dbReference type="Gene3D" id="3.30.70.260">
    <property type="match status" value="1"/>
</dbReference>
<feature type="binding site" evidence="3">
    <location>
        <position position="124"/>
    </location>
    <ligand>
        <name>substrate</name>
    </ligand>
</feature>
<comment type="subunit">
    <text evidence="3">Homodimer.</text>
</comment>
<comment type="catalytic activity">
    <reaction evidence="1 3">
        <text>aldehydo-D-ribose 5-phosphate = D-ribulose 5-phosphate</text>
        <dbReference type="Rhea" id="RHEA:14657"/>
        <dbReference type="ChEBI" id="CHEBI:58121"/>
        <dbReference type="ChEBI" id="CHEBI:58273"/>
        <dbReference type="EC" id="5.3.1.6"/>
    </reaction>
</comment>
<feature type="binding site" evidence="3">
    <location>
        <begin position="28"/>
        <end position="31"/>
    </location>
    <ligand>
        <name>substrate</name>
    </ligand>
</feature>
<dbReference type="NCBIfam" id="NF001924">
    <property type="entry name" value="PRK00702.1"/>
    <property type="match status" value="1"/>
</dbReference>
<evidence type="ECO:0000256" key="3">
    <source>
        <dbReference type="HAMAP-Rule" id="MF_00170"/>
    </source>
</evidence>
<protein>
    <recommendedName>
        <fullName evidence="3">Ribose-5-phosphate isomerase A</fullName>
        <ecNumber evidence="3">5.3.1.6</ecNumber>
    </recommendedName>
    <alternativeName>
        <fullName evidence="3">Phosphoriboisomerase A</fullName>
        <shortName evidence="3">PRI</shortName>
    </alternativeName>
</protein>
<proteinExistence type="inferred from homology"/>
<feature type="active site" description="Proton acceptor" evidence="3">
    <location>
        <position position="106"/>
    </location>
</feature>
<comment type="function">
    <text evidence="3">Catalyzes the reversible conversion of ribose-5-phosphate to ribulose 5-phosphate.</text>
</comment>
<dbReference type="GO" id="GO:0009052">
    <property type="term" value="P:pentose-phosphate shunt, non-oxidative branch"/>
    <property type="evidence" value="ECO:0007669"/>
    <property type="project" value="UniProtKB-UniRule"/>
</dbReference>
<dbReference type="InterPro" id="IPR037171">
    <property type="entry name" value="NagB/RpiA_transferase-like"/>
</dbReference>
<dbReference type="CDD" id="cd01398">
    <property type="entry name" value="RPI_A"/>
    <property type="match status" value="1"/>
</dbReference>
<dbReference type="Gene3D" id="3.40.50.1360">
    <property type="match status" value="1"/>
</dbReference>
<organism evidence="4 5">
    <name type="scientific">Ilyomonas limi</name>
    <dbReference type="NCBI Taxonomy" id="2575867"/>
    <lineage>
        <taxon>Bacteria</taxon>
        <taxon>Pseudomonadati</taxon>
        <taxon>Bacteroidota</taxon>
        <taxon>Chitinophagia</taxon>
        <taxon>Chitinophagales</taxon>
        <taxon>Chitinophagaceae</taxon>
        <taxon>Ilyomonas</taxon>
    </lineage>
</organism>
<accession>A0A4U3KQ85</accession>
<comment type="similarity">
    <text evidence="3">Belongs to the ribose 5-phosphate isomerase family.</text>
</comment>
<dbReference type="Proteomes" id="UP000305848">
    <property type="component" value="Unassembled WGS sequence"/>
</dbReference>
<evidence type="ECO:0000256" key="1">
    <source>
        <dbReference type="ARBA" id="ARBA00001713"/>
    </source>
</evidence>
<sequence>MQPANTKQLAAERAVTYIQDGMIVGLGTGSTAAYAIKQIGARVAEENLQITAIATSQRSEDLARELNIPIVSFEDIDKIDLTIDGADEVDEQLNLIKGGGGALLREKVVATNSRELIIIVDETKLVKRLGKFPLPVEVVPFALAVVKRQLEQLGCTASLRMQNNEPYVTDNGNYILDCSFGEIQLPAQLHDAIKAITGVVDNGLFIQLAKTVISAYNDGSIQLFTNDKRSV</sequence>
<evidence type="ECO:0000256" key="2">
    <source>
        <dbReference type="ARBA" id="ARBA00023235"/>
    </source>
</evidence>
<dbReference type="UniPathway" id="UPA00115">
    <property type="reaction ID" value="UER00412"/>
</dbReference>
<comment type="pathway">
    <text evidence="3">Carbohydrate degradation; pentose phosphate pathway; D-ribose 5-phosphate from D-ribulose 5-phosphate (non-oxidative stage): step 1/1.</text>
</comment>
<comment type="caution">
    <text evidence="4">The sequence shown here is derived from an EMBL/GenBank/DDBJ whole genome shotgun (WGS) entry which is preliminary data.</text>
</comment>
<dbReference type="Pfam" id="PF06026">
    <property type="entry name" value="Rib_5-P_isom_A"/>
    <property type="match status" value="1"/>
</dbReference>